<dbReference type="RefSeq" id="WP_242937188.1">
    <property type="nucleotide sequence ID" value="NZ_CP094326.1"/>
</dbReference>
<sequence length="248" mass="27740">MDLRLLNAFNSLANSFETQEQSNLKKAARLMADAIEQDRLIYIFGGGGHTCLVMQELFWRAGGLANLCPMIDFSIHPATPAYMYLSHERMHGVGDAMVDYYGIGKDDVVLIFHSYGFNAPTIDCALEAKKRGAHTIGISSSDWNKNIPKDFPIRHKSGYHLSDVVEIFIENFVPYGDTVIEIEGMEQPITGISSTIDFYIAHRLEMECVKTCVDRGIEAPVWSSANIPGGDEKNKALRAKYNPRVKFL</sequence>
<dbReference type="InterPro" id="IPR001347">
    <property type="entry name" value="SIS_dom"/>
</dbReference>
<dbReference type="SUPFAM" id="SSF53697">
    <property type="entry name" value="SIS domain"/>
    <property type="match status" value="1"/>
</dbReference>
<organism evidence="2 3">
    <name type="scientific">Zhouia spongiae</name>
    <dbReference type="NCBI Taxonomy" id="2202721"/>
    <lineage>
        <taxon>Bacteria</taxon>
        <taxon>Pseudomonadati</taxon>
        <taxon>Bacteroidota</taxon>
        <taxon>Flavobacteriia</taxon>
        <taxon>Flavobacteriales</taxon>
        <taxon>Flavobacteriaceae</taxon>
        <taxon>Zhouia</taxon>
    </lineage>
</organism>
<keyword evidence="2" id="KW-0413">Isomerase</keyword>
<dbReference type="Gene3D" id="3.40.50.10490">
    <property type="entry name" value="Glucose-6-phosphate isomerase like protein, domain 1"/>
    <property type="match status" value="1"/>
</dbReference>
<dbReference type="EMBL" id="CP094326">
    <property type="protein sequence ID" value="UNY98782.1"/>
    <property type="molecule type" value="Genomic_DNA"/>
</dbReference>
<name>A0ABY3YLT5_9FLAO</name>
<reference evidence="2 3" key="1">
    <citation type="journal article" date="2018" name="Int. J. Syst. Evol. Microbiol.">
        <title>Zhouia spongiae sp. nov., isolated from a marine sponge.</title>
        <authorList>
            <person name="Zhuang L."/>
            <person name="Lin B."/>
            <person name="Qin F."/>
            <person name="Luo L."/>
        </authorList>
    </citation>
    <scope>NUCLEOTIDE SEQUENCE [LARGE SCALE GENOMIC DNA]</scope>
    <source>
        <strain evidence="2 3">HN-Y44</strain>
    </source>
</reference>
<evidence type="ECO:0000313" key="2">
    <source>
        <dbReference type="EMBL" id="UNY98782.1"/>
    </source>
</evidence>
<evidence type="ECO:0000313" key="3">
    <source>
        <dbReference type="Proteomes" id="UP000829476"/>
    </source>
</evidence>
<proteinExistence type="predicted"/>
<dbReference type="InterPro" id="IPR046348">
    <property type="entry name" value="SIS_dom_sf"/>
</dbReference>
<dbReference type="Proteomes" id="UP000829476">
    <property type="component" value="Chromosome"/>
</dbReference>
<protein>
    <submittedName>
        <fullName evidence="2">Sugar isomerase domain-containing protein</fullName>
    </submittedName>
</protein>
<keyword evidence="3" id="KW-1185">Reference proteome</keyword>
<accession>A0ABY3YLT5</accession>
<feature type="domain" description="SIS" evidence="1">
    <location>
        <begin position="31"/>
        <end position="217"/>
    </location>
</feature>
<dbReference type="PROSITE" id="PS51464">
    <property type="entry name" value="SIS"/>
    <property type="match status" value="1"/>
</dbReference>
<evidence type="ECO:0000259" key="1">
    <source>
        <dbReference type="PROSITE" id="PS51464"/>
    </source>
</evidence>
<gene>
    <name evidence="2" type="ORF">MQE36_00150</name>
</gene>
<dbReference type="NCBIfam" id="NF002805">
    <property type="entry name" value="PRK02947.1"/>
    <property type="match status" value="1"/>
</dbReference>
<dbReference type="GO" id="GO:0016853">
    <property type="term" value="F:isomerase activity"/>
    <property type="evidence" value="ECO:0007669"/>
    <property type="project" value="UniProtKB-KW"/>
</dbReference>
<dbReference type="Pfam" id="PF13580">
    <property type="entry name" value="SIS_2"/>
    <property type="match status" value="1"/>
</dbReference>